<dbReference type="PROSITE" id="PS50005">
    <property type="entry name" value="TPR"/>
    <property type="match status" value="1"/>
</dbReference>
<dbReference type="PANTHER" id="PTHR46310:SF5">
    <property type="entry name" value="OUTER ENVELOPE PROTEIN 64, CHLOROPLASTIC"/>
    <property type="match status" value="1"/>
</dbReference>
<dbReference type="EnsemblPlants" id="AES92197">
    <property type="protein sequence ID" value="AES92197"/>
    <property type="gene ID" value="MTR_4g126750"/>
</dbReference>
<sequence>MRSVKSSRILIQPDKITDCSLHILPRCSHSSSDLKYCLCRGLLLVCCLGWRGLKAFCSCWVKQHLRVSLIARYGGDRVLLDTYLQAEADCTKAIRIDKKSMKTYFHTGTTREMLGYYKEAIVDFKYALVLEPTNKRAASTAERLRNLILKKS</sequence>
<evidence type="ECO:0000313" key="2">
    <source>
        <dbReference type="EMBL" id="AES92197.1"/>
    </source>
</evidence>
<dbReference type="PaxDb" id="3880-AES92197"/>
<reference evidence="2 4" key="2">
    <citation type="journal article" date="2014" name="BMC Genomics">
        <title>An improved genome release (version Mt4.0) for the model legume Medicago truncatula.</title>
        <authorList>
            <person name="Tang H."/>
            <person name="Krishnakumar V."/>
            <person name="Bidwell S."/>
            <person name="Rosen B."/>
            <person name="Chan A."/>
            <person name="Zhou S."/>
            <person name="Gentzbittel L."/>
            <person name="Childs K.L."/>
            <person name="Yandell M."/>
            <person name="Gundlach H."/>
            <person name="Mayer K.F."/>
            <person name="Schwartz D.C."/>
            <person name="Town C.D."/>
        </authorList>
    </citation>
    <scope>GENOME REANNOTATION</scope>
    <source>
        <strain evidence="3 4">cv. Jemalong A17</strain>
    </source>
</reference>
<gene>
    <name evidence="2" type="ordered locus">MTR_4g126750</name>
</gene>
<name>G7JT73_MEDTR</name>
<protein>
    <submittedName>
        <fullName evidence="2">TPR protein</fullName>
    </submittedName>
</protein>
<proteinExistence type="predicted"/>
<evidence type="ECO:0000313" key="4">
    <source>
        <dbReference type="Proteomes" id="UP000002051"/>
    </source>
</evidence>
<dbReference type="Proteomes" id="UP000002051">
    <property type="component" value="Chromosome 4"/>
</dbReference>
<dbReference type="PANTHER" id="PTHR46310">
    <property type="entry name" value="AMIDASE 1"/>
    <property type="match status" value="1"/>
</dbReference>
<keyword evidence="1" id="KW-0802">TPR repeat</keyword>
<reference evidence="2 4" key="1">
    <citation type="journal article" date="2011" name="Nature">
        <title>The Medicago genome provides insight into the evolution of rhizobial symbioses.</title>
        <authorList>
            <person name="Young N.D."/>
            <person name="Debelle F."/>
            <person name="Oldroyd G.E."/>
            <person name="Geurts R."/>
            <person name="Cannon S.B."/>
            <person name="Udvardi M.K."/>
            <person name="Benedito V.A."/>
            <person name="Mayer K.F."/>
            <person name="Gouzy J."/>
            <person name="Schoof H."/>
            <person name="Van de Peer Y."/>
            <person name="Proost S."/>
            <person name="Cook D.R."/>
            <person name="Meyers B.C."/>
            <person name="Spannagl M."/>
            <person name="Cheung F."/>
            <person name="De Mita S."/>
            <person name="Krishnakumar V."/>
            <person name="Gundlach H."/>
            <person name="Zhou S."/>
            <person name="Mudge J."/>
            <person name="Bharti A.K."/>
            <person name="Murray J.D."/>
            <person name="Naoumkina M.A."/>
            <person name="Rosen B."/>
            <person name="Silverstein K.A."/>
            <person name="Tang H."/>
            <person name="Rombauts S."/>
            <person name="Zhao P.X."/>
            <person name="Zhou P."/>
            <person name="Barbe V."/>
            <person name="Bardou P."/>
            <person name="Bechner M."/>
            <person name="Bellec A."/>
            <person name="Berger A."/>
            <person name="Berges H."/>
            <person name="Bidwell S."/>
            <person name="Bisseling T."/>
            <person name="Choisne N."/>
            <person name="Couloux A."/>
            <person name="Denny R."/>
            <person name="Deshpande S."/>
            <person name="Dai X."/>
            <person name="Doyle J.J."/>
            <person name="Dudez A.M."/>
            <person name="Farmer A.D."/>
            <person name="Fouteau S."/>
            <person name="Franken C."/>
            <person name="Gibelin C."/>
            <person name="Gish J."/>
            <person name="Goldstein S."/>
            <person name="Gonzalez A.J."/>
            <person name="Green P.J."/>
            <person name="Hallab A."/>
            <person name="Hartog M."/>
            <person name="Hua A."/>
            <person name="Humphray S.J."/>
            <person name="Jeong D.H."/>
            <person name="Jing Y."/>
            <person name="Jocker A."/>
            <person name="Kenton S.M."/>
            <person name="Kim D.J."/>
            <person name="Klee K."/>
            <person name="Lai H."/>
            <person name="Lang C."/>
            <person name="Lin S."/>
            <person name="Macmil S.L."/>
            <person name="Magdelenat G."/>
            <person name="Matthews L."/>
            <person name="McCorrison J."/>
            <person name="Monaghan E.L."/>
            <person name="Mun J.H."/>
            <person name="Najar F.Z."/>
            <person name="Nicholson C."/>
            <person name="Noirot C."/>
            <person name="O'Bleness M."/>
            <person name="Paule C.R."/>
            <person name="Poulain J."/>
            <person name="Prion F."/>
            <person name="Qin B."/>
            <person name="Qu C."/>
            <person name="Retzel E.F."/>
            <person name="Riddle C."/>
            <person name="Sallet E."/>
            <person name="Samain S."/>
            <person name="Samson N."/>
            <person name="Sanders I."/>
            <person name="Saurat O."/>
            <person name="Scarpelli C."/>
            <person name="Schiex T."/>
            <person name="Segurens B."/>
            <person name="Severin A.J."/>
            <person name="Sherrier D.J."/>
            <person name="Shi R."/>
            <person name="Sims S."/>
            <person name="Singer S.R."/>
            <person name="Sinharoy S."/>
            <person name="Sterck L."/>
            <person name="Viollet A."/>
            <person name="Wang B.B."/>
            <person name="Wang K."/>
            <person name="Wang M."/>
            <person name="Wang X."/>
            <person name="Warfsmann J."/>
            <person name="Weissenbach J."/>
            <person name="White D.D."/>
            <person name="White J.D."/>
            <person name="Wiley G.B."/>
            <person name="Wincker P."/>
            <person name="Xing Y."/>
            <person name="Yang L."/>
            <person name="Yao Z."/>
            <person name="Ying F."/>
            <person name="Zhai J."/>
            <person name="Zhou L."/>
            <person name="Zuber A."/>
            <person name="Denarie J."/>
            <person name="Dixon R.A."/>
            <person name="May G.D."/>
            <person name="Schwartz D.C."/>
            <person name="Rogers J."/>
            <person name="Quetier F."/>
            <person name="Town C.D."/>
            <person name="Roe B.A."/>
        </authorList>
    </citation>
    <scope>NUCLEOTIDE SEQUENCE [LARGE SCALE GENOMIC DNA]</scope>
    <source>
        <strain evidence="2">A17</strain>
        <strain evidence="3 4">cv. Jemalong A17</strain>
    </source>
</reference>
<evidence type="ECO:0000313" key="3">
    <source>
        <dbReference type="EnsemblPlants" id="AES92197"/>
    </source>
</evidence>
<feature type="repeat" description="TPR" evidence="1">
    <location>
        <begin position="101"/>
        <end position="134"/>
    </location>
</feature>
<dbReference type="InterPro" id="IPR011990">
    <property type="entry name" value="TPR-like_helical_dom_sf"/>
</dbReference>
<dbReference type="STRING" id="3880.G7JT73"/>
<reference evidence="3" key="3">
    <citation type="submission" date="2015-04" db="UniProtKB">
        <authorList>
            <consortium name="EnsemblPlants"/>
        </authorList>
    </citation>
    <scope>IDENTIFICATION</scope>
    <source>
        <strain evidence="3">cv. Jemalong A17</strain>
    </source>
</reference>
<evidence type="ECO:0000256" key="1">
    <source>
        <dbReference type="PROSITE-ProRule" id="PRU00339"/>
    </source>
</evidence>
<keyword evidence="4" id="KW-1185">Reference proteome</keyword>
<dbReference type="SUPFAM" id="SSF48452">
    <property type="entry name" value="TPR-like"/>
    <property type="match status" value="1"/>
</dbReference>
<dbReference type="Gene3D" id="1.25.40.10">
    <property type="entry name" value="Tetratricopeptide repeat domain"/>
    <property type="match status" value="1"/>
</dbReference>
<dbReference type="InterPro" id="IPR019734">
    <property type="entry name" value="TPR_rpt"/>
</dbReference>
<dbReference type="eggNOG" id="KOG1124">
    <property type="taxonomic scope" value="Eukaryota"/>
</dbReference>
<dbReference type="HOGENOM" id="CLU_1725026_0_0_1"/>
<accession>G7JT73</accession>
<dbReference type="EMBL" id="CM001220">
    <property type="protein sequence ID" value="AES92197.1"/>
    <property type="molecule type" value="Genomic_DNA"/>
</dbReference>
<dbReference type="AlphaFoldDB" id="G7JT73"/>
<organism evidence="2 4">
    <name type="scientific">Medicago truncatula</name>
    <name type="common">Barrel medic</name>
    <name type="synonym">Medicago tribuloides</name>
    <dbReference type="NCBI Taxonomy" id="3880"/>
    <lineage>
        <taxon>Eukaryota</taxon>
        <taxon>Viridiplantae</taxon>
        <taxon>Streptophyta</taxon>
        <taxon>Embryophyta</taxon>
        <taxon>Tracheophyta</taxon>
        <taxon>Spermatophyta</taxon>
        <taxon>Magnoliopsida</taxon>
        <taxon>eudicotyledons</taxon>
        <taxon>Gunneridae</taxon>
        <taxon>Pentapetalae</taxon>
        <taxon>rosids</taxon>
        <taxon>fabids</taxon>
        <taxon>Fabales</taxon>
        <taxon>Fabaceae</taxon>
        <taxon>Papilionoideae</taxon>
        <taxon>50 kb inversion clade</taxon>
        <taxon>NPAAA clade</taxon>
        <taxon>Hologalegina</taxon>
        <taxon>IRL clade</taxon>
        <taxon>Trifolieae</taxon>
        <taxon>Medicago</taxon>
    </lineage>
</organism>